<dbReference type="Gene3D" id="3.30.1360.120">
    <property type="entry name" value="Probable tRNA modification gtpase trme, domain 1"/>
    <property type="match status" value="2"/>
</dbReference>
<dbReference type="NCBIfam" id="TIGR03317">
    <property type="entry name" value="ygfZ_signature"/>
    <property type="match status" value="1"/>
</dbReference>
<proteinExistence type="predicted"/>
<dbReference type="InterPro" id="IPR045179">
    <property type="entry name" value="YgfZ/GcvT"/>
</dbReference>
<dbReference type="GO" id="GO:0016226">
    <property type="term" value="P:iron-sulfur cluster assembly"/>
    <property type="evidence" value="ECO:0007669"/>
    <property type="project" value="TreeGrafter"/>
</dbReference>
<dbReference type="PIRSF" id="PIRSF006487">
    <property type="entry name" value="GcvT"/>
    <property type="match status" value="1"/>
</dbReference>
<dbReference type="AlphaFoldDB" id="A0A255G7D9"/>
<keyword evidence="4" id="KW-1185">Reference proteome</keyword>
<dbReference type="PANTHER" id="PTHR22602:SF0">
    <property type="entry name" value="TRANSFERASE CAF17, MITOCHONDRIAL-RELATED"/>
    <property type="match status" value="1"/>
</dbReference>
<sequence>MAEQRLLESGRGAVRLDHRDVLSIAGPDRLTWLHDLTTQHLAQLPTGTGTTAFLLSPQGHIEHVLYLVDDGETVWAHTEPGRGRALADFLQRMIFMRQVEVRLRDELAVVWQPGEPPSGRITRQAPDSLGGYESFIPRDHLAGYLESSGAAPVGLWAYEARRIAAGVPRIFLDTDQRTIPNELGLADAVHLEKGCYRGQETVARVHTLGRPPRRLVRLHLDGSMDALPTPGAELTGADGGRAIGFVGGSARHHELGPIALALVKRNVAVDAPLVVEGIAAAQEPLVDPEVGLHVRALRTN</sequence>
<dbReference type="InterPro" id="IPR017703">
    <property type="entry name" value="YgfZ/GCV_T_CS"/>
</dbReference>
<reference evidence="3 4" key="1">
    <citation type="submission" date="2017-07" db="EMBL/GenBank/DDBJ databases">
        <title>Draft whole genome sequences of clinical Proprionibacteriaceae strains.</title>
        <authorList>
            <person name="Bernier A.-M."/>
            <person name="Bernard K."/>
            <person name="Domingo M.-C."/>
        </authorList>
    </citation>
    <scope>NUCLEOTIDE SEQUENCE [LARGE SCALE GENOMIC DNA]</scope>
    <source>
        <strain evidence="3 4">NML 030167</strain>
    </source>
</reference>
<dbReference type="PANTHER" id="PTHR22602">
    <property type="entry name" value="TRANSFERASE CAF17, MITOCHONDRIAL-RELATED"/>
    <property type="match status" value="1"/>
</dbReference>
<protein>
    <submittedName>
        <fullName evidence="3">Folate-binding protein YgfZ</fullName>
    </submittedName>
</protein>
<evidence type="ECO:0000313" key="4">
    <source>
        <dbReference type="Proteomes" id="UP000215896"/>
    </source>
</evidence>
<name>A0A255G7D9_9ACTN</name>
<dbReference type="EMBL" id="NMVO01000015">
    <property type="protein sequence ID" value="OYO11857.1"/>
    <property type="molecule type" value="Genomic_DNA"/>
</dbReference>
<keyword evidence="1" id="KW-0809">Transit peptide</keyword>
<gene>
    <name evidence="3" type="ORF">CGZ94_15445</name>
</gene>
<comment type="caution">
    <text evidence="3">The sequence shown here is derived from an EMBL/GenBank/DDBJ whole genome shotgun (WGS) entry which is preliminary data.</text>
</comment>
<dbReference type="RefSeq" id="WP_094406201.1">
    <property type="nucleotide sequence ID" value="NZ_NMVO01000015.1"/>
</dbReference>
<evidence type="ECO:0000256" key="2">
    <source>
        <dbReference type="PIRSR" id="PIRSR006487-1"/>
    </source>
</evidence>
<feature type="binding site" evidence="2">
    <location>
        <position position="133"/>
    </location>
    <ligand>
        <name>substrate</name>
    </ligand>
</feature>
<dbReference type="OrthoDB" id="9796287at2"/>
<accession>A0A255G7D9</accession>
<dbReference type="SUPFAM" id="SSF103025">
    <property type="entry name" value="Folate-binding domain"/>
    <property type="match status" value="1"/>
</dbReference>
<dbReference type="Proteomes" id="UP000215896">
    <property type="component" value="Unassembled WGS sequence"/>
</dbReference>
<organism evidence="3 4">
    <name type="scientific">Enemella evansiae</name>
    <dbReference type="NCBI Taxonomy" id="2016499"/>
    <lineage>
        <taxon>Bacteria</taxon>
        <taxon>Bacillati</taxon>
        <taxon>Actinomycetota</taxon>
        <taxon>Actinomycetes</taxon>
        <taxon>Propionibacteriales</taxon>
        <taxon>Propionibacteriaceae</taxon>
        <taxon>Enemella</taxon>
    </lineage>
</organism>
<evidence type="ECO:0000313" key="3">
    <source>
        <dbReference type="EMBL" id="OYO11857.1"/>
    </source>
</evidence>
<dbReference type="InterPro" id="IPR027266">
    <property type="entry name" value="TrmE/GcvT-like"/>
</dbReference>
<evidence type="ECO:0000256" key="1">
    <source>
        <dbReference type="ARBA" id="ARBA00022946"/>
    </source>
</evidence>